<gene>
    <name evidence="9" type="ORF">GCM10008957_51360</name>
</gene>
<proteinExistence type="predicted"/>
<dbReference type="SUPFAM" id="SSF49503">
    <property type="entry name" value="Cupredoxins"/>
    <property type="match status" value="1"/>
</dbReference>
<comment type="subcellular location">
    <subcellularLocation>
        <location evidence="1">Periplasm</location>
    </subcellularLocation>
</comment>
<keyword evidence="4" id="KW-0249">Electron transport</keyword>
<keyword evidence="2" id="KW-0813">Transport</keyword>
<comment type="caution">
    <text evidence="9">The sequence shown here is derived from an EMBL/GenBank/DDBJ whole genome shotgun (WGS) entry which is preliminary data.</text>
</comment>
<dbReference type="Proteomes" id="UP000603865">
    <property type="component" value="Unassembled WGS sequence"/>
</dbReference>
<feature type="binding site" evidence="5">
    <location>
        <position position="241"/>
    </location>
    <ligand>
        <name>Cu cation</name>
        <dbReference type="ChEBI" id="CHEBI:23378"/>
    </ligand>
</feature>
<dbReference type="GO" id="GO:0009055">
    <property type="term" value="F:electron transfer activity"/>
    <property type="evidence" value="ECO:0007669"/>
    <property type="project" value="InterPro"/>
</dbReference>
<dbReference type="PANTHER" id="PTHR36507:SF1">
    <property type="entry name" value="BLL1555 PROTEIN"/>
    <property type="match status" value="1"/>
</dbReference>
<feature type="chain" id="PRO_5037057501" description="EfeO-type cupredoxin-like domain-containing protein" evidence="7">
    <location>
        <begin position="23"/>
        <end position="256"/>
    </location>
</feature>
<comment type="cofactor">
    <cofactor evidence="5">
        <name>Cu cation</name>
        <dbReference type="ChEBI" id="CHEBI:23378"/>
    </cofactor>
    <text evidence="5">Binds 1 copper ion per subunit.</text>
</comment>
<keyword evidence="7" id="KW-0732">Signal</keyword>
<dbReference type="InterPro" id="IPR052721">
    <property type="entry name" value="ET_Amicyanin"/>
</dbReference>
<dbReference type="InterPro" id="IPR008972">
    <property type="entry name" value="Cupredoxin"/>
</dbReference>
<feature type="binding site" evidence="5">
    <location>
        <position position="244"/>
    </location>
    <ligand>
        <name>Cu cation</name>
        <dbReference type="ChEBI" id="CHEBI:23378"/>
    </ligand>
</feature>
<organism evidence="9 10">
    <name type="scientific">Deinococcus ruber</name>
    <dbReference type="NCBI Taxonomy" id="1848197"/>
    <lineage>
        <taxon>Bacteria</taxon>
        <taxon>Thermotogati</taxon>
        <taxon>Deinococcota</taxon>
        <taxon>Deinococci</taxon>
        <taxon>Deinococcales</taxon>
        <taxon>Deinococcaceae</taxon>
        <taxon>Deinococcus</taxon>
    </lineage>
</organism>
<feature type="region of interest" description="Disordered" evidence="6">
    <location>
        <begin position="152"/>
        <end position="171"/>
    </location>
</feature>
<evidence type="ECO:0000256" key="2">
    <source>
        <dbReference type="ARBA" id="ARBA00022448"/>
    </source>
</evidence>
<evidence type="ECO:0000256" key="4">
    <source>
        <dbReference type="ARBA" id="ARBA00022982"/>
    </source>
</evidence>
<dbReference type="InterPro" id="IPR002386">
    <property type="entry name" value="Amicyanin/Pseudoazurin"/>
</dbReference>
<feature type="binding site" evidence="5">
    <location>
        <position position="206"/>
    </location>
    <ligand>
        <name>Cu cation</name>
        <dbReference type="ChEBI" id="CHEBI:23378"/>
    </ligand>
</feature>
<dbReference type="GO" id="GO:0005507">
    <property type="term" value="F:copper ion binding"/>
    <property type="evidence" value="ECO:0007669"/>
    <property type="project" value="InterPro"/>
</dbReference>
<evidence type="ECO:0000313" key="9">
    <source>
        <dbReference type="EMBL" id="GGR35144.1"/>
    </source>
</evidence>
<keyword evidence="3" id="KW-0574">Periplasm</keyword>
<sequence length="256" mass="26254">MSHVVRLRSLVASALLLGSAGAASTPTLTFPFKVQGTANAGASGQLIVRTLSPTMSISVLTLRGLTPNTAYVAHYHSLGTASSDPCASNGPISLVFPPFKSDAQGQGLALLRAVPARISGTAGAYVNVHTADDVAVIPLCASVLKAAAPTAVQPTTPQTTTTPPATHAASQQGVTVKIGDNTFMPTPLSVAAGTTVTWVNTGKVTHNVSSVDLPGIRSASLHPGESYSYTFTAPGIFTYYCSYHEGMSATITVTKR</sequence>
<name>A0A918KVF4_9DEIO</name>
<dbReference type="EMBL" id="BMQL01000067">
    <property type="protein sequence ID" value="GGR35144.1"/>
    <property type="molecule type" value="Genomic_DNA"/>
</dbReference>
<keyword evidence="5" id="KW-0479">Metal-binding</keyword>
<accession>A0A918KVF4</accession>
<feature type="signal peptide" evidence="7">
    <location>
        <begin position="1"/>
        <end position="22"/>
    </location>
</feature>
<evidence type="ECO:0000256" key="6">
    <source>
        <dbReference type="SAM" id="MobiDB-lite"/>
    </source>
</evidence>
<evidence type="ECO:0000313" key="10">
    <source>
        <dbReference type="Proteomes" id="UP000603865"/>
    </source>
</evidence>
<evidence type="ECO:0000259" key="8">
    <source>
        <dbReference type="Pfam" id="PF13473"/>
    </source>
</evidence>
<reference evidence="9" key="2">
    <citation type="submission" date="2020-09" db="EMBL/GenBank/DDBJ databases">
        <authorList>
            <person name="Sun Q."/>
            <person name="Ohkuma M."/>
        </authorList>
    </citation>
    <scope>NUCLEOTIDE SEQUENCE</scope>
    <source>
        <strain evidence="9">JCM 31311</strain>
    </source>
</reference>
<feature type="domain" description="EfeO-type cupredoxin-like" evidence="8">
    <location>
        <begin position="165"/>
        <end position="253"/>
    </location>
</feature>
<keyword evidence="5" id="KW-0186">Copper</keyword>
<dbReference type="InterPro" id="IPR028096">
    <property type="entry name" value="EfeO_Cupredoxin"/>
</dbReference>
<dbReference type="Pfam" id="PF13473">
    <property type="entry name" value="Cupredoxin_1"/>
    <property type="match status" value="1"/>
</dbReference>
<evidence type="ECO:0000256" key="3">
    <source>
        <dbReference type="ARBA" id="ARBA00022764"/>
    </source>
</evidence>
<protein>
    <recommendedName>
        <fullName evidence="8">EfeO-type cupredoxin-like domain-containing protein</fullName>
    </recommendedName>
</protein>
<evidence type="ECO:0000256" key="1">
    <source>
        <dbReference type="ARBA" id="ARBA00004418"/>
    </source>
</evidence>
<dbReference type="Gene3D" id="2.60.40.420">
    <property type="entry name" value="Cupredoxins - blue copper proteins"/>
    <property type="match status" value="1"/>
</dbReference>
<dbReference type="AlphaFoldDB" id="A0A918KVF4"/>
<dbReference type="PANTHER" id="PTHR36507">
    <property type="entry name" value="BLL1555 PROTEIN"/>
    <property type="match status" value="1"/>
</dbReference>
<dbReference type="GO" id="GO:0042597">
    <property type="term" value="C:periplasmic space"/>
    <property type="evidence" value="ECO:0007669"/>
    <property type="project" value="UniProtKB-SubCell"/>
</dbReference>
<evidence type="ECO:0000256" key="7">
    <source>
        <dbReference type="SAM" id="SignalP"/>
    </source>
</evidence>
<reference evidence="9" key="1">
    <citation type="journal article" date="2014" name="Int. J. Syst. Evol. Microbiol.">
        <title>Complete genome sequence of Corynebacterium casei LMG S-19264T (=DSM 44701T), isolated from a smear-ripened cheese.</title>
        <authorList>
            <consortium name="US DOE Joint Genome Institute (JGI-PGF)"/>
            <person name="Walter F."/>
            <person name="Albersmeier A."/>
            <person name="Kalinowski J."/>
            <person name="Ruckert C."/>
        </authorList>
    </citation>
    <scope>NUCLEOTIDE SEQUENCE</scope>
    <source>
        <strain evidence="9">JCM 31311</strain>
    </source>
</reference>
<keyword evidence="10" id="KW-1185">Reference proteome</keyword>
<dbReference type="PRINTS" id="PR00155">
    <property type="entry name" value="AMICYANIN"/>
</dbReference>
<evidence type="ECO:0000256" key="5">
    <source>
        <dbReference type="PIRSR" id="PIRSR602386-1"/>
    </source>
</evidence>
<feature type="binding site" evidence="5">
    <location>
        <position position="247"/>
    </location>
    <ligand>
        <name>Cu cation</name>
        <dbReference type="ChEBI" id="CHEBI:23378"/>
    </ligand>
</feature>